<dbReference type="SUPFAM" id="SSF81606">
    <property type="entry name" value="PP2C-like"/>
    <property type="match status" value="1"/>
</dbReference>
<comment type="cofactor">
    <cofactor evidence="1">
        <name>Mg(2+)</name>
        <dbReference type="ChEBI" id="CHEBI:18420"/>
    </cofactor>
</comment>
<keyword evidence="1" id="KW-0460">Magnesium</keyword>
<comment type="cofactor">
    <cofactor evidence="1">
        <name>Mn(2+)</name>
        <dbReference type="ChEBI" id="CHEBI:29035"/>
    </cofactor>
</comment>
<evidence type="ECO:0000313" key="3">
    <source>
        <dbReference type="Proteomes" id="UP000823775"/>
    </source>
</evidence>
<keyword evidence="1" id="KW-0378">Hydrolase</keyword>
<proteinExistence type="inferred from homology"/>
<reference evidence="2 3" key="1">
    <citation type="journal article" date="2021" name="BMC Genomics">
        <title>Datura genome reveals duplications of psychoactive alkaloid biosynthetic genes and high mutation rate following tissue culture.</title>
        <authorList>
            <person name="Rajewski A."/>
            <person name="Carter-House D."/>
            <person name="Stajich J."/>
            <person name="Litt A."/>
        </authorList>
    </citation>
    <scope>NUCLEOTIDE SEQUENCE [LARGE SCALE GENOMIC DNA]</scope>
    <source>
        <strain evidence="2">AR-01</strain>
    </source>
</reference>
<keyword evidence="1" id="KW-0904">Protein phosphatase</keyword>
<gene>
    <name evidence="2" type="ORF">HAX54_010707</name>
</gene>
<evidence type="ECO:0000256" key="1">
    <source>
        <dbReference type="RuleBase" id="RU366020"/>
    </source>
</evidence>
<keyword evidence="3" id="KW-1185">Reference proteome</keyword>
<dbReference type="Proteomes" id="UP000823775">
    <property type="component" value="Unassembled WGS sequence"/>
</dbReference>
<comment type="catalytic activity">
    <reaction evidence="1">
        <text>O-phospho-L-threonyl-[protein] + H2O = L-threonyl-[protein] + phosphate</text>
        <dbReference type="Rhea" id="RHEA:47004"/>
        <dbReference type="Rhea" id="RHEA-COMP:11060"/>
        <dbReference type="Rhea" id="RHEA-COMP:11605"/>
        <dbReference type="ChEBI" id="CHEBI:15377"/>
        <dbReference type="ChEBI" id="CHEBI:30013"/>
        <dbReference type="ChEBI" id="CHEBI:43474"/>
        <dbReference type="ChEBI" id="CHEBI:61977"/>
        <dbReference type="EC" id="3.1.3.16"/>
    </reaction>
</comment>
<keyword evidence="1" id="KW-0464">Manganese</keyword>
<comment type="catalytic activity">
    <reaction evidence="1">
        <text>O-phospho-L-seryl-[protein] + H2O = L-seryl-[protein] + phosphate</text>
        <dbReference type="Rhea" id="RHEA:20629"/>
        <dbReference type="Rhea" id="RHEA-COMP:9863"/>
        <dbReference type="Rhea" id="RHEA-COMP:11604"/>
        <dbReference type="ChEBI" id="CHEBI:15377"/>
        <dbReference type="ChEBI" id="CHEBI:29999"/>
        <dbReference type="ChEBI" id="CHEBI:43474"/>
        <dbReference type="ChEBI" id="CHEBI:83421"/>
        <dbReference type="EC" id="3.1.3.16"/>
    </reaction>
</comment>
<dbReference type="EMBL" id="JACEIK010001597">
    <property type="protein sequence ID" value="MCD7470686.1"/>
    <property type="molecule type" value="Genomic_DNA"/>
</dbReference>
<keyword evidence="1" id="KW-0479">Metal-binding</keyword>
<accession>A0ABS8TIK6</accession>
<dbReference type="InterPro" id="IPR039123">
    <property type="entry name" value="PPTC7"/>
</dbReference>
<organism evidence="2 3">
    <name type="scientific">Datura stramonium</name>
    <name type="common">Jimsonweed</name>
    <name type="synonym">Common thornapple</name>
    <dbReference type="NCBI Taxonomy" id="4076"/>
    <lineage>
        <taxon>Eukaryota</taxon>
        <taxon>Viridiplantae</taxon>
        <taxon>Streptophyta</taxon>
        <taxon>Embryophyta</taxon>
        <taxon>Tracheophyta</taxon>
        <taxon>Spermatophyta</taxon>
        <taxon>Magnoliopsida</taxon>
        <taxon>eudicotyledons</taxon>
        <taxon>Gunneridae</taxon>
        <taxon>Pentapetalae</taxon>
        <taxon>asterids</taxon>
        <taxon>lamiids</taxon>
        <taxon>Solanales</taxon>
        <taxon>Solanaceae</taxon>
        <taxon>Solanoideae</taxon>
        <taxon>Datureae</taxon>
        <taxon>Datura</taxon>
    </lineage>
</organism>
<comment type="similarity">
    <text evidence="1">Belongs to the PP2C family.</text>
</comment>
<dbReference type="EC" id="3.1.3.16" evidence="1"/>
<dbReference type="PANTHER" id="PTHR12320">
    <property type="entry name" value="PROTEIN PHOSPHATASE 2C"/>
    <property type="match status" value="1"/>
</dbReference>
<dbReference type="InterPro" id="IPR036457">
    <property type="entry name" value="PPM-type-like_dom_sf"/>
</dbReference>
<dbReference type="PANTHER" id="PTHR12320:SF65">
    <property type="entry name" value="PROTEIN PHOSPHATASE"/>
    <property type="match status" value="1"/>
</dbReference>
<evidence type="ECO:0000313" key="2">
    <source>
        <dbReference type="EMBL" id="MCD7470686.1"/>
    </source>
</evidence>
<protein>
    <recommendedName>
        <fullName evidence="1">Protein phosphatase</fullName>
        <ecNumber evidence="1">3.1.3.16</ecNumber>
    </recommendedName>
</protein>
<sequence length="182" mass="19859">MAIDERDIDKMDIDAIDVIDEMDIDKDINFRNDKAPLGEDVHFICIEGETIGVADGVGGGEGINSREYSRQLCDKVHAVNIGDSGFVVIIDRGCDSDGSNGLFDNVHDYELKKLVCGGLVDLHKLGIFSKMLAQKTVEYALQNSESKTICTSFVGECSKVGKRRVGGKRNDITVIVAHILPL</sequence>
<name>A0ABS8TIK6_DATST</name>
<comment type="caution">
    <text evidence="2">The sequence shown here is derived from an EMBL/GenBank/DDBJ whole genome shotgun (WGS) entry which is preliminary data.</text>
</comment>